<accession>F2U8U9</accession>
<dbReference type="Proteomes" id="UP000007799">
    <property type="component" value="Unassembled WGS sequence"/>
</dbReference>
<dbReference type="RefSeq" id="XP_004994183.1">
    <property type="nucleotide sequence ID" value="XM_004994126.1"/>
</dbReference>
<proteinExistence type="predicted"/>
<evidence type="ECO:0000256" key="1">
    <source>
        <dbReference type="SAM" id="Phobius"/>
    </source>
</evidence>
<keyword evidence="3" id="KW-1185">Reference proteome</keyword>
<keyword evidence="1" id="KW-1133">Transmembrane helix</keyword>
<gene>
    <name evidence="2" type="ORF">PTSG_04864</name>
</gene>
<dbReference type="KEGG" id="sre:PTSG_04864"/>
<evidence type="ECO:0000313" key="3">
    <source>
        <dbReference type="Proteomes" id="UP000007799"/>
    </source>
</evidence>
<evidence type="ECO:0000313" key="2">
    <source>
        <dbReference type="EMBL" id="EGD73152.1"/>
    </source>
</evidence>
<keyword evidence="1" id="KW-0812">Transmembrane</keyword>
<keyword evidence="1" id="KW-0472">Membrane</keyword>
<sequence>MAVVAVEEIFVLLVAAGITVLLFGVMLSIRQKARVNSLDPRGAIDPQLRNAMPTWMQQAVSQHLEDSIQTRILARRVIRDKDLSSARDDLTTLKNMERS</sequence>
<dbReference type="GeneID" id="16074763"/>
<organism evidence="3">
    <name type="scientific">Salpingoeca rosetta (strain ATCC 50818 / BSB-021)</name>
    <dbReference type="NCBI Taxonomy" id="946362"/>
    <lineage>
        <taxon>Eukaryota</taxon>
        <taxon>Choanoflagellata</taxon>
        <taxon>Craspedida</taxon>
        <taxon>Salpingoecidae</taxon>
        <taxon>Salpingoeca</taxon>
    </lineage>
</organism>
<reference evidence="2" key="1">
    <citation type="submission" date="2009-08" db="EMBL/GenBank/DDBJ databases">
        <title>Annotation of Salpingoeca rosetta.</title>
        <authorList>
            <consortium name="The Broad Institute Genome Sequencing Platform"/>
            <person name="Russ C."/>
            <person name="Cuomo C."/>
            <person name="Burger G."/>
            <person name="Gray M.W."/>
            <person name="Holland P.W.H."/>
            <person name="King N."/>
            <person name="Lang F.B.F."/>
            <person name="Roger A.J."/>
            <person name="Ruiz-Trillo I."/>
            <person name="Young S.K."/>
            <person name="Zeng Q."/>
            <person name="Gargeya S."/>
            <person name="Alvarado L."/>
            <person name="Berlin A."/>
            <person name="Chapman S.B."/>
            <person name="Chen Z."/>
            <person name="Freedman E."/>
            <person name="Gellesch M."/>
            <person name="Goldberg J."/>
            <person name="Griggs A."/>
            <person name="Gujja S."/>
            <person name="Heilman E."/>
            <person name="Heiman D."/>
            <person name="Howarth C."/>
            <person name="Mehta T."/>
            <person name="Neiman D."/>
            <person name="Pearson M."/>
            <person name="Roberts A."/>
            <person name="Saif S."/>
            <person name="Shea T."/>
            <person name="Shenoy N."/>
            <person name="Sisk P."/>
            <person name="Stolte C."/>
            <person name="Sykes S."/>
            <person name="White J."/>
            <person name="Yandava C."/>
            <person name="Haas B."/>
            <person name="Nusbaum C."/>
            <person name="Birren B."/>
        </authorList>
    </citation>
    <scope>NUCLEOTIDE SEQUENCE [LARGE SCALE GENOMIC DNA]</scope>
    <source>
        <strain evidence="2">ATCC 50818</strain>
    </source>
</reference>
<dbReference type="InParanoid" id="F2U8U9"/>
<feature type="transmembrane region" description="Helical" evidence="1">
    <location>
        <begin position="6"/>
        <end position="29"/>
    </location>
</feature>
<dbReference type="EMBL" id="GL832965">
    <property type="protein sequence ID" value="EGD73152.1"/>
    <property type="molecule type" value="Genomic_DNA"/>
</dbReference>
<dbReference type="AlphaFoldDB" id="F2U8U9"/>
<name>F2U8U9_SALR5</name>
<protein>
    <submittedName>
        <fullName evidence="2">Uncharacterized protein</fullName>
    </submittedName>
</protein>